<feature type="transmembrane region" description="Helical" evidence="1">
    <location>
        <begin position="6"/>
        <end position="24"/>
    </location>
</feature>
<name>A0A9D4S253_DREPO</name>
<reference evidence="2" key="1">
    <citation type="journal article" date="2019" name="bioRxiv">
        <title>The Genome of the Zebra Mussel, Dreissena polymorpha: A Resource for Invasive Species Research.</title>
        <authorList>
            <person name="McCartney M.A."/>
            <person name="Auch B."/>
            <person name="Kono T."/>
            <person name="Mallez S."/>
            <person name="Zhang Y."/>
            <person name="Obille A."/>
            <person name="Becker A."/>
            <person name="Abrahante J.E."/>
            <person name="Garbe J."/>
            <person name="Badalamenti J.P."/>
            <person name="Herman A."/>
            <person name="Mangelson H."/>
            <person name="Liachko I."/>
            <person name="Sullivan S."/>
            <person name="Sone E.D."/>
            <person name="Koren S."/>
            <person name="Silverstein K.A.T."/>
            <person name="Beckman K.B."/>
            <person name="Gohl D.M."/>
        </authorList>
    </citation>
    <scope>NUCLEOTIDE SEQUENCE</scope>
    <source>
        <strain evidence="2">Duluth1</strain>
        <tissue evidence="2">Whole animal</tissue>
    </source>
</reference>
<evidence type="ECO:0000256" key="1">
    <source>
        <dbReference type="SAM" id="Phobius"/>
    </source>
</evidence>
<sequence length="88" mass="9673">MATKFAGFAGFLLSWFIHTVALIYGKLKLHKNGPAVCPEDLQGVSIIKPLVGVDSHLYYNLETFFKITYPKHVHSSAFESFAENGGGV</sequence>
<gene>
    <name evidence="2" type="ORF">DPMN_011749</name>
</gene>
<keyword evidence="3" id="KW-1185">Reference proteome</keyword>
<dbReference type="Proteomes" id="UP000828390">
    <property type="component" value="Unassembled WGS sequence"/>
</dbReference>
<comment type="caution">
    <text evidence="2">The sequence shown here is derived from an EMBL/GenBank/DDBJ whole genome shotgun (WGS) entry which is preliminary data.</text>
</comment>
<accession>A0A9D4S253</accession>
<dbReference type="AlphaFoldDB" id="A0A9D4S253"/>
<dbReference type="EMBL" id="JAIWYP010000001">
    <property type="protein sequence ID" value="KAH3887730.1"/>
    <property type="molecule type" value="Genomic_DNA"/>
</dbReference>
<keyword evidence="1" id="KW-0472">Membrane</keyword>
<reference evidence="2" key="2">
    <citation type="submission" date="2020-11" db="EMBL/GenBank/DDBJ databases">
        <authorList>
            <person name="McCartney M.A."/>
            <person name="Auch B."/>
            <person name="Kono T."/>
            <person name="Mallez S."/>
            <person name="Becker A."/>
            <person name="Gohl D.M."/>
            <person name="Silverstein K.A.T."/>
            <person name="Koren S."/>
            <person name="Bechman K.B."/>
            <person name="Herman A."/>
            <person name="Abrahante J.E."/>
            <person name="Garbe J."/>
        </authorList>
    </citation>
    <scope>NUCLEOTIDE SEQUENCE</scope>
    <source>
        <strain evidence="2">Duluth1</strain>
        <tissue evidence="2">Whole animal</tissue>
    </source>
</reference>
<organism evidence="2 3">
    <name type="scientific">Dreissena polymorpha</name>
    <name type="common">Zebra mussel</name>
    <name type="synonym">Mytilus polymorpha</name>
    <dbReference type="NCBI Taxonomy" id="45954"/>
    <lineage>
        <taxon>Eukaryota</taxon>
        <taxon>Metazoa</taxon>
        <taxon>Spiralia</taxon>
        <taxon>Lophotrochozoa</taxon>
        <taxon>Mollusca</taxon>
        <taxon>Bivalvia</taxon>
        <taxon>Autobranchia</taxon>
        <taxon>Heteroconchia</taxon>
        <taxon>Euheterodonta</taxon>
        <taxon>Imparidentia</taxon>
        <taxon>Neoheterodontei</taxon>
        <taxon>Myida</taxon>
        <taxon>Dreissenoidea</taxon>
        <taxon>Dreissenidae</taxon>
        <taxon>Dreissena</taxon>
    </lineage>
</organism>
<proteinExistence type="predicted"/>
<evidence type="ECO:0000313" key="2">
    <source>
        <dbReference type="EMBL" id="KAH3887730.1"/>
    </source>
</evidence>
<evidence type="ECO:0000313" key="3">
    <source>
        <dbReference type="Proteomes" id="UP000828390"/>
    </source>
</evidence>
<keyword evidence="1" id="KW-0812">Transmembrane</keyword>
<protein>
    <submittedName>
        <fullName evidence="2">Uncharacterized protein</fullName>
    </submittedName>
</protein>
<keyword evidence="1" id="KW-1133">Transmembrane helix</keyword>